<sequence>MVDNLRVLSLHYVDHSGWGPKMDFRGLGKDKSPFPWLEALALGKYTIYNDWQVDWFATVGLGNGSGGLRELYLDSCPILYQVQQPGAFNRDNPDYPSNFTTVHHVLSKWTASMKGLQVFPMGSSVNPQDVLRTIEKDPAYASVLGTATSHRIGSQKHRTFACPEETDIYVDSEETLQVAWVSGKYWHGVGITTWPCDRAQYVEYAEHKDTYPFIDNLDSFSKTEGFEPWAPEEGTSAKDMEAYGELLKVVNARARRASAS</sequence>
<reference evidence="1" key="1">
    <citation type="submission" date="2022-08" db="EMBL/GenBank/DDBJ databases">
        <title>Genome Sequence of Fusarium decemcellulare.</title>
        <authorList>
            <person name="Buettner E."/>
        </authorList>
    </citation>
    <scope>NUCLEOTIDE SEQUENCE</scope>
    <source>
        <strain evidence="1">Babe19</strain>
    </source>
</reference>
<comment type="caution">
    <text evidence="1">The sequence shown here is derived from an EMBL/GenBank/DDBJ whole genome shotgun (WGS) entry which is preliminary data.</text>
</comment>
<proteinExistence type="predicted"/>
<gene>
    <name evidence="1" type="ORF">NM208_g4165</name>
</gene>
<evidence type="ECO:0000313" key="1">
    <source>
        <dbReference type="EMBL" id="KAJ3542308.1"/>
    </source>
</evidence>
<protein>
    <submittedName>
        <fullName evidence="1">Uncharacterized protein</fullName>
    </submittedName>
</protein>
<dbReference type="Proteomes" id="UP001148629">
    <property type="component" value="Unassembled WGS sequence"/>
</dbReference>
<dbReference type="EMBL" id="JANRMS010000301">
    <property type="protein sequence ID" value="KAJ3542308.1"/>
    <property type="molecule type" value="Genomic_DNA"/>
</dbReference>
<evidence type="ECO:0000313" key="2">
    <source>
        <dbReference type="Proteomes" id="UP001148629"/>
    </source>
</evidence>
<accession>A0ACC1SLQ3</accession>
<keyword evidence="2" id="KW-1185">Reference proteome</keyword>
<organism evidence="1 2">
    <name type="scientific">Fusarium decemcellulare</name>
    <dbReference type="NCBI Taxonomy" id="57161"/>
    <lineage>
        <taxon>Eukaryota</taxon>
        <taxon>Fungi</taxon>
        <taxon>Dikarya</taxon>
        <taxon>Ascomycota</taxon>
        <taxon>Pezizomycotina</taxon>
        <taxon>Sordariomycetes</taxon>
        <taxon>Hypocreomycetidae</taxon>
        <taxon>Hypocreales</taxon>
        <taxon>Nectriaceae</taxon>
        <taxon>Fusarium</taxon>
        <taxon>Fusarium decemcellulare species complex</taxon>
    </lineage>
</organism>
<name>A0ACC1SLQ3_9HYPO</name>